<keyword evidence="5" id="KW-1185">Reference proteome</keyword>
<proteinExistence type="predicted"/>
<reference evidence="4 5" key="1">
    <citation type="submission" date="2024-02" db="EMBL/GenBank/DDBJ databases">
        <title>Bacterial strain from lacustrine sediment.</title>
        <authorList>
            <person name="Petit C."/>
            <person name="Fadhlaoui K."/>
        </authorList>
    </citation>
    <scope>NUCLEOTIDE SEQUENCE [LARGE SCALE GENOMIC DNA]</scope>
    <source>
        <strain evidence="4 5">IPX-CK</strain>
    </source>
</reference>
<dbReference type="CDD" id="cd03214">
    <property type="entry name" value="ABC_Iron-Siderophores_B12_Hemin"/>
    <property type="match status" value="1"/>
</dbReference>
<accession>A0ABZ3F0Q7</accession>
<dbReference type="InterPro" id="IPR003593">
    <property type="entry name" value="AAA+_ATPase"/>
</dbReference>
<dbReference type="PROSITE" id="PS00211">
    <property type="entry name" value="ABC_TRANSPORTER_1"/>
    <property type="match status" value="1"/>
</dbReference>
<feature type="domain" description="ABC transporter" evidence="3">
    <location>
        <begin position="3"/>
        <end position="235"/>
    </location>
</feature>
<dbReference type="RefSeq" id="WP_342758793.1">
    <property type="nucleotide sequence ID" value="NZ_CP146256.1"/>
</dbReference>
<dbReference type="Proteomes" id="UP001451571">
    <property type="component" value="Chromosome"/>
</dbReference>
<dbReference type="PROSITE" id="PS50893">
    <property type="entry name" value="ABC_TRANSPORTER_2"/>
    <property type="match status" value="1"/>
</dbReference>
<keyword evidence="2 4" id="KW-0067">ATP-binding</keyword>
<sequence length="253" mass="27858">MNLYVSDIGVNLSGTDIIENIELKVMDGQFVGIIGPNGCGKSTLLKTIYKVIKPKCGTILLDEMDLLAANPKVIAQKSAVVGQFNEISFDFTVWDMVAMGRSPHKKLLETDNDIDAGIIRAALEKVNLEKHSDRSYLSLSGGEKQRVVLARAIAQQPQLLILDEPTNHLDVKYQIQVLSTVKSLSISTLAALHDLELAARYCDYLYAMKAGHVVAHGKPEAILIKDTIQKIYDVKCEIYRNPVNGCLAVTYLS</sequence>
<keyword evidence="1" id="KW-0547">Nucleotide-binding</keyword>
<dbReference type="EMBL" id="CP146256">
    <property type="protein sequence ID" value="XAH75230.1"/>
    <property type="molecule type" value="Genomic_DNA"/>
</dbReference>
<evidence type="ECO:0000313" key="4">
    <source>
        <dbReference type="EMBL" id="XAH75230.1"/>
    </source>
</evidence>
<dbReference type="InterPro" id="IPR017871">
    <property type="entry name" value="ABC_transporter-like_CS"/>
</dbReference>
<dbReference type="PANTHER" id="PTHR42794:SF2">
    <property type="entry name" value="ABC TRANSPORTER ATP-BINDING PROTEIN"/>
    <property type="match status" value="1"/>
</dbReference>
<evidence type="ECO:0000259" key="3">
    <source>
        <dbReference type="PROSITE" id="PS50893"/>
    </source>
</evidence>
<protein>
    <submittedName>
        <fullName evidence="4">ABC transporter ATP-binding protein</fullName>
    </submittedName>
</protein>
<dbReference type="SMART" id="SM00382">
    <property type="entry name" value="AAA"/>
    <property type="match status" value="1"/>
</dbReference>
<evidence type="ECO:0000313" key="5">
    <source>
        <dbReference type="Proteomes" id="UP001451571"/>
    </source>
</evidence>
<dbReference type="InterPro" id="IPR003439">
    <property type="entry name" value="ABC_transporter-like_ATP-bd"/>
</dbReference>
<dbReference type="PANTHER" id="PTHR42794">
    <property type="entry name" value="HEMIN IMPORT ATP-BINDING PROTEIN HMUV"/>
    <property type="match status" value="1"/>
</dbReference>
<evidence type="ECO:0000256" key="1">
    <source>
        <dbReference type="ARBA" id="ARBA00022741"/>
    </source>
</evidence>
<name>A0ABZ3F0Q7_9FIRM</name>
<gene>
    <name evidence="4" type="ORF">V6984_05590</name>
</gene>
<evidence type="ECO:0000256" key="2">
    <source>
        <dbReference type="ARBA" id="ARBA00022840"/>
    </source>
</evidence>
<dbReference type="Gene3D" id="3.40.50.300">
    <property type="entry name" value="P-loop containing nucleotide triphosphate hydrolases"/>
    <property type="match status" value="1"/>
</dbReference>
<dbReference type="InterPro" id="IPR027417">
    <property type="entry name" value="P-loop_NTPase"/>
</dbReference>
<organism evidence="4 5">
    <name type="scientific">Kineothrix sedimenti</name>
    <dbReference type="NCBI Taxonomy" id="3123317"/>
    <lineage>
        <taxon>Bacteria</taxon>
        <taxon>Bacillati</taxon>
        <taxon>Bacillota</taxon>
        <taxon>Clostridia</taxon>
        <taxon>Lachnospirales</taxon>
        <taxon>Lachnospiraceae</taxon>
        <taxon>Kineothrix</taxon>
    </lineage>
</organism>
<dbReference type="Pfam" id="PF00005">
    <property type="entry name" value="ABC_tran"/>
    <property type="match status" value="1"/>
</dbReference>
<dbReference type="GO" id="GO:0005524">
    <property type="term" value="F:ATP binding"/>
    <property type="evidence" value="ECO:0007669"/>
    <property type="project" value="UniProtKB-KW"/>
</dbReference>
<dbReference type="SUPFAM" id="SSF52540">
    <property type="entry name" value="P-loop containing nucleoside triphosphate hydrolases"/>
    <property type="match status" value="1"/>
</dbReference>